<dbReference type="Proteomes" id="UP001157125">
    <property type="component" value="Unassembled WGS sequence"/>
</dbReference>
<sequence>MHSIRLTTSTSLRALVRASGTGLKMLAAFTVVCGVAYPLLITGVAKVAFPWQAAGSLVTATGEHTTDRAEAAGSALIGQAFEGDEWFQSRPSAAGDGYDTLASGGSNLGPESPDLVATITERRAQVAQREGVDVSEVPADAVTASGSGLDGSISPAYAALQVPRVAQERGLTEDAVSALVEDATQERTLGVLGDPYVDVLALNTSLEQAAPTDTM</sequence>
<evidence type="ECO:0000256" key="5">
    <source>
        <dbReference type="ARBA" id="ARBA00022741"/>
    </source>
</evidence>
<comment type="function">
    <text evidence="11">Part of the high-affinity ATP-driven potassium transport (or Kdp) system, which catalyzes the hydrolysis of ATP coupled with the electrogenic transport of potassium into the cytoplasm. This subunit acts as a catalytic chaperone that increases the ATP-binding affinity of the ATP-hydrolyzing subunit KdpB by the formation of a transient KdpB/KdpC/ATP ternary complex.</text>
</comment>
<evidence type="ECO:0000313" key="12">
    <source>
        <dbReference type="EMBL" id="GMA34511.1"/>
    </source>
</evidence>
<proteinExistence type="inferred from homology"/>
<organism evidence="12 13">
    <name type="scientific">Demequina litorisediminis</name>
    <dbReference type="NCBI Taxonomy" id="1849022"/>
    <lineage>
        <taxon>Bacteria</taxon>
        <taxon>Bacillati</taxon>
        <taxon>Actinomycetota</taxon>
        <taxon>Actinomycetes</taxon>
        <taxon>Micrococcales</taxon>
        <taxon>Demequinaceae</taxon>
        <taxon>Demequina</taxon>
    </lineage>
</organism>
<dbReference type="NCBIfam" id="NF001454">
    <property type="entry name" value="PRK00315.1"/>
    <property type="match status" value="1"/>
</dbReference>
<keyword evidence="6 11" id="KW-0067">ATP-binding</keyword>
<comment type="similarity">
    <text evidence="11">Belongs to the KdpC family.</text>
</comment>
<keyword evidence="1 11" id="KW-0813">Transport</keyword>
<dbReference type="HAMAP" id="MF_00276">
    <property type="entry name" value="KdpC"/>
    <property type="match status" value="1"/>
</dbReference>
<evidence type="ECO:0000256" key="1">
    <source>
        <dbReference type="ARBA" id="ARBA00022448"/>
    </source>
</evidence>
<dbReference type="InterPro" id="IPR003820">
    <property type="entry name" value="KdpC"/>
</dbReference>
<protein>
    <recommendedName>
        <fullName evidence="11">Potassium-transporting ATPase KdpC subunit</fullName>
    </recommendedName>
    <alternativeName>
        <fullName evidence="11">ATP phosphohydrolase [potassium-transporting] C chain</fullName>
    </alternativeName>
    <alternativeName>
        <fullName evidence="11">Potassium-binding and translocating subunit C</fullName>
    </alternativeName>
    <alternativeName>
        <fullName evidence="11">Potassium-translocating ATPase C chain</fullName>
    </alternativeName>
</protein>
<evidence type="ECO:0000256" key="6">
    <source>
        <dbReference type="ARBA" id="ARBA00022840"/>
    </source>
</evidence>
<dbReference type="NCBIfam" id="TIGR00681">
    <property type="entry name" value="kdpC"/>
    <property type="match status" value="1"/>
</dbReference>
<name>A0ABQ6I9X0_9MICO</name>
<evidence type="ECO:0000256" key="2">
    <source>
        <dbReference type="ARBA" id="ARBA00022475"/>
    </source>
</evidence>
<keyword evidence="4 11" id="KW-0812">Transmembrane</keyword>
<evidence type="ECO:0000256" key="10">
    <source>
        <dbReference type="ARBA" id="ARBA00023136"/>
    </source>
</evidence>
<accession>A0ABQ6I9X0</accession>
<evidence type="ECO:0000256" key="3">
    <source>
        <dbReference type="ARBA" id="ARBA00022538"/>
    </source>
</evidence>
<evidence type="ECO:0000313" key="13">
    <source>
        <dbReference type="Proteomes" id="UP001157125"/>
    </source>
</evidence>
<evidence type="ECO:0000256" key="8">
    <source>
        <dbReference type="ARBA" id="ARBA00022989"/>
    </source>
</evidence>
<comment type="subunit">
    <text evidence="11">The system is composed of three essential subunits: KdpA, KdpB and KdpC.</text>
</comment>
<dbReference type="RefSeq" id="WP_284327435.1">
    <property type="nucleotide sequence ID" value="NZ_BSUN01000001.1"/>
</dbReference>
<feature type="transmembrane region" description="Helical" evidence="11">
    <location>
        <begin position="21"/>
        <end position="40"/>
    </location>
</feature>
<keyword evidence="9 11" id="KW-0406">Ion transport</keyword>
<keyword evidence="2 11" id="KW-1003">Cell membrane</keyword>
<keyword evidence="5 11" id="KW-0547">Nucleotide-binding</keyword>
<dbReference type="PANTHER" id="PTHR30042">
    <property type="entry name" value="POTASSIUM-TRANSPORTING ATPASE C CHAIN"/>
    <property type="match status" value="1"/>
</dbReference>
<evidence type="ECO:0000256" key="4">
    <source>
        <dbReference type="ARBA" id="ARBA00022692"/>
    </source>
</evidence>
<gene>
    <name evidence="11 12" type="primary">kdpC</name>
    <name evidence="12" type="ORF">GCM10025876_07150</name>
</gene>
<dbReference type="Pfam" id="PF02669">
    <property type="entry name" value="KdpC"/>
    <property type="match status" value="1"/>
</dbReference>
<dbReference type="PIRSF" id="PIRSF001296">
    <property type="entry name" value="K_ATPase_KdpC"/>
    <property type="match status" value="1"/>
</dbReference>
<evidence type="ECO:0000256" key="7">
    <source>
        <dbReference type="ARBA" id="ARBA00022958"/>
    </source>
</evidence>
<evidence type="ECO:0000256" key="11">
    <source>
        <dbReference type="HAMAP-Rule" id="MF_00276"/>
    </source>
</evidence>
<keyword evidence="8 11" id="KW-1133">Transmembrane helix</keyword>
<dbReference type="PANTHER" id="PTHR30042:SF2">
    <property type="entry name" value="POTASSIUM-TRANSPORTING ATPASE KDPC SUBUNIT"/>
    <property type="match status" value="1"/>
</dbReference>
<keyword evidence="7 11" id="KW-0630">Potassium</keyword>
<keyword evidence="13" id="KW-1185">Reference proteome</keyword>
<comment type="caution">
    <text evidence="12">The sequence shown here is derived from an EMBL/GenBank/DDBJ whole genome shotgun (WGS) entry which is preliminary data.</text>
</comment>
<evidence type="ECO:0000256" key="9">
    <source>
        <dbReference type="ARBA" id="ARBA00023065"/>
    </source>
</evidence>
<reference evidence="13" key="1">
    <citation type="journal article" date="2019" name="Int. J. Syst. Evol. Microbiol.">
        <title>The Global Catalogue of Microorganisms (GCM) 10K type strain sequencing project: providing services to taxonomists for standard genome sequencing and annotation.</title>
        <authorList>
            <consortium name="The Broad Institute Genomics Platform"/>
            <consortium name="The Broad Institute Genome Sequencing Center for Infectious Disease"/>
            <person name="Wu L."/>
            <person name="Ma J."/>
        </authorList>
    </citation>
    <scope>NUCLEOTIDE SEQUENCE [LARGE SCALE GENOMIC DNA]</scope>
    <source>
        <strain evidence="13">NBRC 112299</strain>
    </source>
</reference>
<comment type="subcellular location">
    <subcellularLocation>
        <location evidence="11">Cell membrane</location>
        <topology evidence="11">Single-pass membrane protein</topology>
    </subcellularLocation>
</comment>
<keyword evidence="3 11" id="KW-0633">Potassium transport</keyword>
<keyword evidence="10 11" id="KW-0472">Membrane</keyword>
<dbReference type="EMBL" id="BSUN01000001">
    <property type="protein sequence ID" value="GMA34511.1"/>
    <property type="molecule type" value="Genomic_DNA"/>
</dbReference>